<evidence type="ECO:0000313" key="6">
    <source>
        <dbReference type="EMBL" id="SEB67744.1"/>
    </source>
</evidence>
<dbReference type="SUPFAM" id="SSF55248">
    <property type="entry name" value="PCD-like"/>
    <property type="match status" value="1"/>
</dbReference>
<keyword evidence="5" id="KW-0456">Lyase</keyword>
<evidence type="ECO:0000256" key="1">
    <source>
        <dbReference type="ARBA" id="ARBA00001554"/>
    </source>
</evidence>
<dbReference type="CDD" id="cd00488">
    <property type="entry name" value="PCD_DCoH"/>
    <property type="match status" value="1"/>
</dbReference>
<sequence length="101" mass="10595">MAERITPEEFTQSDGVGDWTAEATSAHAVFATGSFAAGVELVNEIGILADDANHHPDVLLTYPTVTVTLSTHEVDGLSERDVDMARRISKAAKVLGITAGG</sequence>
<name>A0A1H4LAI1_9MICO</name>
<evidence type="ECO:0000256" key="3">
    <source>
        <dbReference type="ARBA" id="ARBA00013252"/>
    </source>
</evidence>
<organism evidence="6 7">
    <name type="scientific">Paramicrobacterium humi</name>
    <dbReference type="NCBI Taxonomy" id="640635"/>
    <lineage>
        <taxon>Bacteria</taxon>
        <taxon>Bacillati</taxon>
        <taxon>Actinomycetota</taxon>
        <taxon>Actinomycetes</taxon>
        <taxon>Micrococcales</taxon>
        <taxon>Microbacteriaceae</taxon>
        <taxon>Paramicrobacterium</taxon>
    </lineage>
</organism>
<comment type="similarity">
    <text evidence="2">Belongs to the pterin-4-alpha-carbinolamine dehydratase family.</text>
</comment>
<dbReference type="InterPro" id="IPR001533">
    <property type="entry name" value="Pterin_deHydtase"/>
</dbReference>
<evidence type="ECO:0000256" key="5">
    <source>
        <dbReference type="ARBA" id="ARBA00023239"/>
    </source>
</evidence>
<dbReference type="EMBL" id="FNRY01000001">
    <property type="protein sequence ID" value="SEB67744.1"/>
    <property type="molecule type" value="Genomic_DNA"/>
</dbReference>
<comment type="catalytic activity">
    <reaction evidence="1">
        <text>(4aS,6R)-4a-hydroxy-L-erythro-5,6,7,8-tetrahydrobiopterin = (6R)-L-erythro-6,7-dihydrobiopterin + H2O</text>
        <dbReference type="Rhea" id="RHEA:11920"/>
        <dbReference type="ChEBI" id="CHEBI:15377"/>
        <dbReference type="ChEBI" id="CHEBI:15642"/>
        <dbReference type="ChEBI" id="CHEBI:43120"/>
        <dbReference type="EC" id="4.2.1.96"/>
    </reaction>
</comment>
<gene>
    <name evidence="6" type="ORF">SAMN04489806_1479</name>
</gene>
<dbReference type="Proteomes" id="UP000199183">
    <property type="component" value="Unassembled WGS sequence"/>
</dbReference>
<dbReference type="InterPro" id="IPR036428">
    <property type="entry name" value="PCD_sf"/>
</dbReference>
<proteinExistence type="inferred from homology"/>
<dbReference type="PANTHER" id="PTHR12599">
    <property type="entry name" value="PTERIN-4-ALPHA-CARBINOLAMINE DEHYDRATASE"/>
    <property type="match status" value="1"/>
</dbReference>
<dbReference type="EC" id="4.2.1.96" evidence="3"/>
<dbReference type="PANTHER" id="PTHR12599:SF0">
    <property type="entry name" value="PTERIN-4-ALPHA-CARBINOLAMINE DEHYDRATASE"/>
    <property type="match status" value="1"/>
</dbReference>
<dbReference type="Gene3D" id="3.30.1360.20">
    <property type="entry name" value="Transcriptional coactivator/pterin dehydratase"/>
    <property type="match status" value="1"/>
</dbReference>
<dbReference type="STRING" id="640635.SAMN04489806_1479"/>
<accession>A0A1H4LAI1</accession>
<dbReference type="RefSeq" id="WP_091182062.1">
    <property type="nucleotide sequence ID" value="NZ_FNRY01000001.1"/>
</dbReference>
<dbReference type="GO" id="GO:0008124">
    <property type="term" value="F:4-alpha-hydroxytetrahydrobiopterin dehydratase activity"/>
    <property type="evidence" value="ECO:0007669"/>
    <property type="project" value="UniProtKB-EC"/>
</dbReference>
<evidence type="ECO:0000256" key="4">
    <source>
        <dbReference type="ARBA" id="ARBA00021735"/>
    </source>
</evidence>
<reference evidence="6 7" key="1">
    <citation type="submission" date="2016-10" db="EMBL/GenBank/DDBJ databases">
        <authorList>
            <person name="de Groot N.N."/>
        </authorList>
    </citation>
    <scope>NUCLEOTIDE SEQUENCE [LARGE SCALE GENOMIC DNA]</scope>
    <source>
        <strain evidence="6 7">DSM 21799</strain>
    </source>
</reference>
<protein>
    <recommendedName>
        <fullName evidence="4">Putative pterin-4-alpha-carbinolamine dehydratase</fullName>
        <ecNumber evidence="3">4.2.1.96</ecNumber>
    </recommendedName>
</protein>
<dbReference type="AlphaFoldDB" id="A0A1H4LAI1"/>
<evidence type="ECO:0000256" key="2">
    <source>
        <dbReference type="ARBA" id="ARBA00006472"/>
    </source>
</evidence>
<keyword evidence="7" id="KW-1185">Reference proteome</keyword>
<dbReference type="Pfam" id="PF01329">
    <property type="entry name" value="Pterin_4a"/>
    <property type="match status" value="1"/>
</dbReference>
<dbReference type="OrthoDB" id="15077at2"/>
<evidence type="ECO:0000313" key="7">
    <source>
        <dbReference type="Proteomes" id="UP000199183"/>
    </source>
</evidence>
<dbReference type="GO" id="GO:0006729">
    <property type="term" value="P:tetrahydrobiopterin biosynthetic process"/>
    <property type="evidence" value="ECO:0007669"/>
    <property type="project" value="InterPro"/>
</dbReference>